<organism evidence="2 3">
    <name type="scientific">Lachnobacterium bovis DSM 14045</name>
    <dbReference type="NCBI Taxonomy" id="1122142"/>
    <lineage>
        <taxon>Bacteria</taxon>
        <taxon>Bacillati</taxon>
        <taxon>Bacillota</taxon>
        <taxon>Clostridia</taxon>
        <taxon>Lachnospirales</taxon>
        <taxon>Lachnospiraceae</taxon>
        <taxon>Lachnobacterium</taxon>
    </lineage>
</organism>
<reference evidence="2 3" key="1">
    <citation type="submission" date="2016-10" db="EMBL/GenBank/DDBJ databases">
        <authorList>
            <person name="de Groot N.N."/>
        </authorList>
    </citation>
    <scope>NUCLEOTIDE SEQUENCE [LARGE SCALE GENOMIC DNA]</scope>
    <source>
        <strain evidence="2 3">DSM 14045</strain>
    </source>
</reference>
<feature type="transmembrane region" description="Helical" evidence="1">
    <location>
        <begin position="193"/>
        <end position="210"/>
    </location>
</feature>
<keyword evidence="3" id="KW-1185">Reference proteome</keyword>
<dbReference type="Proteomes" id="UP000183918">
    <property type="component" value="Unassembled WGS sequence"/>
</dbReference>
<feature type="transmembrane region" description="Helical" evidence="1">
    <location>
        <begin position="133"/>
        <end position="154"/>
    </location>
</feature>
<sequence>MNTKINKQFLGRIFLLAVMNVLFSGYLFSDLNSFKNDRIIHFLFGSISVECSSNIILVMFKVIPIILFLSWVVNKYISELKDNFLYIFLRTNNRELCLKKNMVKIFISIFLYELFVMLIMLIFFIAPRESKEISVINLVVLLIINTLQLFMLAMISNMLVLFKSEVVCNLGNIILTTAPLVIVGALYEERKQWIIFAKWFPLNLGNYVYLNSMKENIISILLMIVINFVLYYATAYRLKKYELLE</sequence>
<dbReference type="EMBL" id="FNPG01000023">
    <property type="protein sequence ID" value="SDY59039.1"/>
    <property type="molecule type" value="Genomic_DNA"/>
</dbReference>
<evidence type="ECO:0008006" key="4">
    <source>
        <dbReference type="Google" id="ProtNLM"/>
    </source>
</evidence>
<keyword evidence="1" id="KW-0812">Transmembrane</keyword>
<dbReference type="OrthoDB" id="2030772at2"/>
<keyword evidence="1" id="KW-0472">Membrane</keyword>
<name>A0A1H3L4A2_9FIRM</name>
<feature type="transmembrane region" description="Helical" evidence="1">
    <location>
        <begin position="9"/>
        <end position="28"/>
    </location>
</feature>
<evidence type="ECO:0000313" key="3">
    <source>
        <dbReference type="Proteomes" id="UP000183918"/>
    </source>
</evidence>
<protein>
    <recommendedName>
        <fullName evidence="4">ABC-2 family transporter protein</fullName>
    </recommendedName>
</protein>
<evidence type="ECO:0000256" key="1">
    <source>
        <dbReference type="SAM" id="Phobius"/>
    </source>
</evidence>
<keyword evidence="1" id="KW-1133">Transmembrane helix</keyword>
<gene>
    <name evidence="2" type="ORF">SAMN02910414_01907</name>
</gene>
<dbReference type="AlphaFoldDB" id="A0A1H3L4A2"/>
<feature type="transmembrane region" description="Helical" evidence="1">
    <location>
        <begin position="166"/>
        <end position="187"/>
    </location>
</feature>
<feature type="transmembrane region" description="Helical" evidence="1">
    <location>
        <begin position="217"/>
        <end position="235"/>
    </location>
</feature>
<feature type="transmembrane region" description="Helical" evidence="1">
    <location>
        <begin position="105"/>
        <end position="127"/>
    </location>
</feature>
<accession>A0A1H3L4A2</accession>
<evidence type="ECO:0000313" key="2">
    <source>
        <dbReference type="EMBL" id="SDY59039.1"/>
    </source>
</evidence>
<proteinExistence type="predicted"/>
<feature type="transmembrane region" description="Helical" evidence="1">
    <location>
        <begin position="40"/>
        <end position="73"/>
    </location>
</feature>
<dbReference type="STRING" id="1122142.SAMN02910414_01907"/>
<dbReference type="RefSeq" id="WP_029067233.1">
    <property type="nucleotide sequence ID" value="NZ_FNPG01000023.1"/>
</dbReference>